<evidence type="ECO:0000313" key="4">
    <source>
        <dbReference type="Proteomes" id="UP000460221"/>
    </source>
</evidence>
<dbReference type="SUPFAM" id="SSF53474">
    <property type="entry name" value="alpha/beta-Hydrolases"/>
    <property type="match status" value="1"/>
</dbReference>
<name>A0A7K1FM42_9ACTN</name>
<dbReference type="InterPro" id="IPR050300">
    <property type="entry name" value="GDXG_lipolytic_enzyme"/>
</dbReference>
<dbReference type="Gene3D" id="3.40.50.1820">
    <property type="entry name" value="alpha/beta hydrolase"/>
    <property type="match status" value="1"/>
</dbReference>
<dbReference type="Proteomes" id="UP000460221">
    <property type="component" value="Unassembled WGS sequence"/>
</dbReference>
<dbReference type="Pfam" id="PF07859">
    <property type="entry name" value="Abhydrolase_3"/>
    <property type="match status" value="1"/>
</dbReference>
<dbReference type="InterPro" id="IPR019826">
    <property type="entry name" value="Carboxylesterase_B_AS"/>
</dbReference>
<organism evidence="3 4">
    <name type="scientific">Nakamurella alba</name>
    <dbReference type="NCBI Taxonomy" id="2665158"/>
    <lineage>
        <taxon>Bacteria</taxon>
        <taxon>Bacillati</taxon>
        <taxon>Actinomycetota</taxon>
        <taxon>Actinomycetes</taxon>
        <taxon>Nakamurellales</taxon>
        <taxon>Nakamurellaceae</taxon>
        <taxon>Nakamurella</taxon>
    </lineage>
</organism>
<dbReference type="GO" id="GO:0016787">
    <property type="term" value="F:hydrolase activity"/>
    <property type="evidence" value="ECO:0007669"/>
    <property type="project" value="UniProtKB-KW"/>
</dbReference>
<reference evidence="3 4" key="1">
    <citation type="submission" date="2019-11" db="EMBL/GenBank/DDBJ databases">
        <authorList>
            <person name="Jiang L.-Q."/>
        </authorList>
    </citation>
    <scope>NUCLEOTIDE SEQUENCE [LARGE SCALE GENOMIC DNA]</scope>
    <source>
        <strain evidence="3 4">YIM 132087</strain>
    </source>
</reference>
<evidence type="ECO:0000256" key="1">
    <source>
        <dbReference type="ARBA" id="ARBA00022801"/>
    </source>
</evidence>
<proteinExistence type="predicted"/>
<dbReference type="InterPro" id="IPR013094">
    <property type="entry name" value="AB_hydrolase_3"/>
</dbReference>
<dbReference type="RefSeq" id="WP_154769089.1">
    <property type="nucleotide sequence ID" value="NZ_WLYK01000005.1"/>
</dbReference>
<sequence length="284" mass="29936">MTAAQLLGGYDDYINGDAPAVAHVDLQVPIREVNGWRVTADIHRPVGDGPFPVLVYLHGGAWIMGAPATHRRLAAELAQNGLLVVVVDYRRAPKHRFPGGVEDTIDAVGWVREHIADFGGDPATVLIGGDSAGANLAAAAIASGVKVQAALLFYGIYDVHRALPTIAALVGEGENQLYLTSEDYRSITDDPRLHPERYPDTFPPTLVLTGDGDPAADESYSLAARLGHAGIDHQLVVLADSPHGILQLPGAPGHGQGLAAIHDFLQRRGLTRAAPTEDTTGGSP</sequence>
<evidence type="ECO:0000259" key="2">
    <source>
        <dbReference type="Pfam" id="PF07859"/>
    </source>
</evidence>
<keyword evidence="4" id="KW-1185">Reference proteome</keyword>
<evidence type="ECO:0000313" key="3">
    <source>
        <dbReference type="EMBL" id="MTD15130.1"/>
    </source>
</evidence>
<dbReference type="AlphaFoldDB" id="A0A7K1FM42"/>
<protein>
    <submittedName>
        <fullName evidence="3">Alpha/beta hydrolase fold domain-containing protein</fullName>
    </submittedName>
</protein>
<gene>
    <name evidence="3" type="ORF">GIS00_14395</name>
</gene>
<comment type="caution">
    <text evidence="3">The sequence shown here is derived from an EMBL/GenBank/DDBJ whole genome shotgun (WGS) entry which is preliminary data.</text>
</comment>
<dbReference type="PROSITE" id="PS00122">
    <property type="entry name" value="CARBOXYLESTERASE_B_1"/>
    <property type="match status" value="1"/>
</dbReference>
<dbReference type="EMBL" id="WLYK01000005">
    <property type="protein sequence ID" value="MTD15130.1"/>
    <property type="molecule type" value="Genomic_DNA"/>
</dbReference>
<dbReference type="PANTHER" id="PTHR48081">
    <property type="entry name" value="AB HYDROLASE SUPERFAMILY PROTEIN C4A8.06C"/>
    <property type="match status" value="1"/>
</dbReference>
<feature type="domain" description="Alpha/beta hydrolase fold-3" evidence="2">
    <location>
        <begin position="54"/>
        <end position="246"/>
    </location>
</feature>
<accession>A0A7K1FM42</accession>
<dbReference type="InterPro" id="IPR029058">
    <property type="entry name" value="AB_hydrolase_fold"/>
</dbReference>
<keyword evidence="1 3" id="KW-0378">Hydrolase</keyword>